<comment type="caution">
    <text evidence="7">The sequence shown here is derived from an EMBL/GenBank/DDBJ whole genome shotgun (WGS) entry which is preliminary data.</text>
</comment>
<name>A0ABT3CG97_9MYCO</name>
<protein>
    <submittedName>
        <fullName evidence="7">Metal ABC transporter substrate-binding protein</fullName>
    </submittedName>
</protein>
<evidence type="ECO:0000256" key="4">
    <source>
        <dbReference type="ARBA" id="ARBA00023136"/>
    </source>
</evidence>
<dbReference type="EMBL" id="JACKTY010000033">
    <property type="protein sequence ID" value="MCV7228439.1"/>
    <property type="molecule type" value="Genomic_DNA"/>
</dbReference>
<evidence type="ECO:0000256" key="3">
    <source>
        <dbReference type="ARBA" id="ARBA00022729"/>
    </source>
</evidence>
<dbReference type="SUPFAM" id="SSF53850">
    <property type="entry name" value="Periplasmic binding protein-like II"/>
    <property type="match status" value="1"/>
</dbReference>
<sequence length="275" mass="29956">MGHIRTPVESPPAVAISENAGSVRAVSSSLRAVTGLGKTPVRVGATPVPHAEILNHVRDILAERDFDLQIEIFETFDEPNDLLVDGRLDANFFQYLPFLDDFNRRSRANLVPIVPVHIEPFGLYSTHIGDLDAIPNHAEIALPADPVNVSRSLAMLADLGLIECPVDPETPASVLDIRSNPYGLVLKKVSSAQLARVRDDFDIVFLFGNQAMGLGVDTGTALYCDRGNPAYAEYLVTRPERRESPEIRALAAALQSPSTRDFIDAAYRGQVVAAF</sequence>
<evidence type="ECO:0000256" key="6">
    <source>
        <dbReference type="ARBA" id="ARBA00023288"/>
    </source>
</evidence>
<gene>
    <name evidence="7" type="ORF">H7J73_20710</name>
</gene>
<keyword evidence="3" id="KW-0732">Signal</keyword>
<keyword evidence="5" id="KW-0564">Palmitate</keyword>
<dbReference type="PANTHER" id="PTHR30429:SF0">
    <property type="entry name" value="METHIONINE-BINDING LIPOPROTEIN METQ"/>
    <property type="match status" value="1"/>
</dbReference>
<accession>A0ABT3CG97</accession>
<dbReference type="Proteomes" id="UP001526201">
    <property type="component" value="Unassembled WGS sequence"/>
</dbReference>
<keyword evidence="6" id="KW-0449">Lipoprotein</keyword>
<evidence type="ECO:0000256" key="1">
    <source>
        <dbReference type="ARBA" id="ARBA00004635"/>
    </source>
</evidence>
<dbReference type="InterPro" id="IPR004872">
    <property type="entry name" value="Lipoprotein_NlpA"/>
</dbReference>
<evidence type="ECO:0000313" key="8">
    <source>
        <dbReference type="Proteomes" id="UP001526201"/>
    </source>
</evidence>
<dbReference type="Gene3D" id="3.40.190.10">
    <property type="entry name" value="Periplasmic binding protein-like II"/>
    <property type="match status" value="2"/>
</dbReference>
<dbReference type="Pfam" id="PF03180">
    <property type="entry name" value="Lipoprotein_9"/>
    <property type="match status" value="1"/>
</dbReference>
<evidence type="ECO:0000256" key="5">
    <source>
        <dbReference type="ARBA" id="ARBA00023139"/>
    </source>
</evidence>
<organism evidence="7 8">
    <name type="scientific">Mycolicibacterium komossense</name>
    <dbReference type="NCBI Taxonomy" id="1779"/>
    <lineage>
        <taxon>Bacteria</taxon>
        <taxon>Bacillati</taxon>
        <taxon>Actinomycetota</taxon>
        <taxon>Actinomycetes</taxon>
        <taxon>Mycobacteriales</taxon>
        <taxon>Mycobacteriaceae</taxon>
        <taxon>Mycolicibacterium</taxon>
    </lineage>
</organism>
<keyword evidence="4" id="KW-0472">Membrane</keyword>
<proteinExistence type="inferred from homology"/>
<evidence type="ECO:0000313" key="7">
    <source>
        <dbReference type="EMBL" id="MCV7228439.1"/>
    </source>
</evidence>
<comment type="subcellular location">
    <subcellularLocation>
        <location evidence="1">Membrane</location>
        <topology evidence="1">Lipid-anchor</topology>
    </subcellularLocation>
</comment>
<evidence type="ECO:0000256" key="2">
    <source>
        <dbReference type="ARBA" id="ARBA00008973"/>
    </source>
</evidence>
<keyword evidence="8" id="KW-1185">Reference proteome</keyword>
<dbReference type="PANTHER" id="PTHR30429">
    <property type="entry name" value="D-METHIONINE-BINDING LIPOPROTEIN METQ"/>
    <property type="match status" value="1"/>
</dbReference>
<reference evidence="7 8" key="1">
    <citation type="journal article" date="2022" name="BMC Genomics">
        <title>Comparative genome analysis of mycobacteria focusing on tRNA and non-coding RNA.</title>
        <authorList>
            <person name="Behra P.R.K."/>
            <person name="Pettersson B.M.F."/>
            <person name="Ramesh M."/>
            <person name="Das S."/>
            <person name="Dasgupta S."/>
            <person name="Kirsebom L.A."/>
        </authorList>
    </citation>
    <scope>NUCLEOTIDE SEQUENCE [LARGE SCALE GENOMIC DNA]</scope>
    <source>
        <strain evidence="7 8">DSM 44078</strain>
    </source>
</reference>
<comment type="similarity">
    <text evidence="2">Belongs to the NlpA lipoprotein family.</text>
</comment>